<name>Q0SJE6_RHOJR</name>
<feature type="region of interest" description="Disordered" evidence="1">
    <location>
        <begin position="297"/>
        <end position="370"/>
    </location>
</feature>
<feature type="domain" description="LCCL" evidence="3">
    <location>
        <begin position="399"/>
        <end position="461"/>
    </location>
</feature>
<evidence type="ECO:0000256" key="2">
    <source>
        <dbReference type="SAM" id="Phobius"/>
    </source>
</evidence>
<feature type="compositionally biased region" description="Low complexity" evidence="1">
    <location>
        <begin position="300"/>
        <end position="313"/>
    </location>
</feature>
<keyword evidence="2" id="KW-0472">Membrane</keyword>
<feature type="transmembrane region" description="Helical" evidence="2">
    <location>
        <begin position="61"/>
        <end position="81"/>
    </location>
</feature>
<evidence type="ECO:0000256" key="1">
    <source>
        <dbReference type="SAM" id="MobiDB-lite"/>
    </source>
</evidence>
<dbReference type="InterPro" id="IPR004043">
    <property type="entry name" value="LCCL"/>
</dbReference>
<dbReference type="SMART" id="SM00603">
    <property type="entry name" value="LCCL"/>
    <property type="match status" value="1"/>
</dbReference>
<dbReference type="InterPro" id="IPR036609">
    <property type="entry name" value="LCCL_sf"/>
</dbReference>
<evidence type="ECO:0000259" key="3">
    <source>
        <dbReference type="PROSITE" id="PS50820"/>
    </source>
</evidence>
<protein>
    <recommendedName>
        <fullName evidence="3">LCCL domain-containing protein</fullName>
    </recommendedName>
</protein>
<dbReference type="AlphaFoldDB" id="Q0SJE6"/>
<feature type="region of interest" description="Disordered" evidence="1">
    <location>
        <begin position="1"/>
        <end position="56"/>
    </location>
</feature>
<feature type="compositionally biased region" description="Pro residues" evidence="1">
    <location>
        <begin position="38"/>
        <end position="52"/>
    </location>
</feature>
<evidence type="ECO:0000313" key="4">
    <source>
        <dbReference type="EMBL" id="ABG92340.1"/>
    </source>
</evidence>
<dbReference type="Gene3D" id="2.170.130.20">
    <property type="entry name" value="LCCL-like domain"/>
    <property type="match status" value="1"/>
</dbReference>
<dbReference type="InterPro" id="IPR051957">
    <property type="entry name" value="CRISP-LCCL_domain"/>
</dbReference>
<dbReference type="KEGG" id="rha:RHA1_ro00504"/>
<accession>Q0SJE6</accession>
<dbReference type="PANTHER" id="PTHR31331">
    <property type="entry name" value="LCCL DOMAIN PROTEIN (AFU_ORTHOLOGUE AFUA_5G08630)"/>
    <property type="match status" value="1"/>
</dbReference>
<sequence>MSENPGSPGGPHWQPSGPEWQPQAQQWQPHAQQWPPAGGQPPGPPPPPPPRRSPGGGRWPLLVGLIAAVLIGLLVGGYLLFVRGDADEGEVLLEAAASEGPFPWTPPVVPPDAPTTLPESMPTMAPSAPDPGRPGLIAVPGDRTGIYGGSLELSVCDKPKLIGFLEQNPGQRAAFGEVLGITDVRAFVESLTPVILGSDTRVTNHGYENDRPTPLQSVLQAGTAVLVDDRGVPRVRCQCGNPLLPPQPTKAAPTYTGQRWPGFEPDKIVVVQSAPTPVTQLTVINIVTGAPVVINVGSGTPQQPTTTPTRTTTAPPPPLRTTAAPPPPLRTTVAPPPPLRTTAAPPPPPRTTMAPPPRTQPPTTQALPPADWSTTAEAFRGQDGGRASFDCPPGGTFGSVWGSGTYTDDSSVCTAGVHAGVISQQSGGVVIIEISPGLGSYQGSTANGVTSQDWGNWYGSFQVAGGG</sequence>
<feature type="compositionally biased region" description="Low complexity" evidence="1">
    <location>
        <begin position="361"/>
        <end position="370"/>
    </location>
</feature>
<dbReference type="HOGENOM" id="CLU_585095_0_0_11"/>
<feature type="compositionally biased region" description="Pro residues" evidence="1">
    <location>
        <begin position="314"/>
        <end position="360"/>
    </location>
</feature>
<dbReference type="InterPro" id="IPR046704">
    <property type="entry name" value="DUF6777"/>
</dbReference>
<keyword evidence="2" id="KW-0812">Transmembrane</keyword>
<keyword evidence="2" id="KW-1133">Transmembrane helix</keyword>
<dbReference type="SUPFAM" id="SSF69848">
    <property type="entry name" value="LCCL domain"/>
    <property type="match status" value="1"/>
</dbReference>
<dbReference type="Pfam" id="PF20568">
    <property type="entry name" value="DUF6777"/>
    <property type="match status" value="1"/>
</dbReference>
<dbReference type="EMBL" id="CP000431">
    <property type="protein sequence ID" value="ABG92340.1"/>
    <property type="molecule type" value="Genomic_DNA"/>
</dbReference>
<organism evidence="4 5">
    <name type="scientific">Rhodococcus jostii (strain RHA1)</name>
    <dbReference type="NCBI Taxonomy" id="101510"/>
    <lineage>
        <taxon>Bacteria</taxon>
        <taxon>Bacillati</taxon>
        <taxon>Actinomycetota</taxon>
        <taxon>Actinomycetes</taxon>
        <taxon>Mycobacteriales</taxon>
        <taxon>Nocardiaceae</taxon>
        <taxon>Rhodococcus</taxon>
    </lineage>
</organism>
<evidence type="ECO:0000313" key="5">
    <source>
        <dbReference type="Proteomes" id="UP000008710"/>
    </source>
</evidence>
<reference evidence="5" key="1">
    <citation type="journal article" date="2006" name="Proc. Natl. Acad. Sci. U.S.A.">
        <title>The complete genome of Rhodococcus sp. RHA1 provides insights into a catabolic powerhouse.</title>
        <authorList>
            <person name="McLeod M.P."/>
            <person name="Warren R.L."/>
            <person name="Hsiao W.W.L."/>
            <person name="Araki N."/>
            <person name="Myhre M."/>
            <person name="Fernandes C."/>
            <person name="Miyazawa D."/>
            <person name="Wong W."/>
            <person name="Lillquist A.L."/>
            <person name="Wang D."/>
            <person name="Dosanjh M."/>
            <person name="Hara H."/>
            <person name="Petrescu A."/>
            <person name="Morin R.D."/>
            <person name="Yang G."/>
            <person name="Stott J.M."/>
            <person name="Schein J.E."/>
            <person name="Shin H."/>
            <person name="Smailus D."/>
            <person name="Siddiqui A.S."/>
            <person name="Marra M.A."/>
            <person name="Jones S.J.M."/>
            <person name="Holt R."/>
            <person name="Brinkman F.S.L."/>
            <person name="Miyauchi K."/>
            <person name="Fukuda M."/>
            <person name="Davies J.E."/>
            <person name="Mohn W.W."/>
            <person name="Eltis L.D."/>
        </authorList>
    </citation>
    <scope>NUCLEOTIDE SEQUENCE [LARGE SCALE GENOMIC DNA]</scope>
    <source>
        <strain evidence="5">RHA1</strain>
    </source>
</reference>
<dbReference type="PROSITE" id="PS50820">
    <property type="entry name" value="LCCL"/>
    <property type="match status" value="1"/>
</dbReference>
<dbReference type="eggNOG" id="COG0515">
    <property type="taxonomic scope" value="Bacteria"/>
</dbReference>
<dbReference type="Pfam" id="PF03815">
    <property type="entry name" value="LCCL"/>
    <property type="match status" value="1"/>
</dbReference>
<gene>
    <name evidence="4" type="ordered locus">RHA1_ro00504</name>
</gene>
<feature type="compositionally biased region" description="Low complexity" evidence="1">
    <location>
        <begin position="17"/>
        <end position="37"/>
    </location>
</feature>
<proteinExistence type="predicted"/>
<dbReference type="Proteomes" id="UP000008710">
    <property type="component" value="Chromosome"/>
</dbReference>
<dbReference type="PANTHER" id="PTHR31331:SF1">
    <property type="entry name" value="CYSTEINE RICH SECRETORY PROTEIN LCCL DOMAIN CONTAINING 2"/>
    <property type="match status" value="1"/>
</dbReference>